<dbReference type="EMBL" id="WTFF01000030">
    <property type="protein sequence ID" value="MBW5481708.1"/>
    <property type="molecule type" value="Genomic_DNA"/>
</dbReference>
<keyword evidence="1" id="KW-0812">Transmembrane</keyword>
<feature type="transmembrane region" description="Helical" evidence="1">
    <location>
        <begin position="123"/>
        <end position="148"/>
    </location>
</feature>
<dbReference type="Proteomes" id="UP000812013">
    <property type="component" value="Unassembled WGS sequence"/>
</dbReference>
<evidence type="ECO:0000313" key="3">
    <source>
        <dbReference type="Proteomes" id="UP000812013"/>
    </source>
</evidence>
<feature type="transmembrane region" description="Helical" evidence="1">
    <location>
        <begin position="87"/>
        <end position="111"/>
    </location>
</feature>
<keyword evidence="3" id="KW-1185">Reference proteome</keyword>
<dbReference type="Pfam" id="PF13160">
    <property type="entry name" value="DUF3995"/>
    <property type="match status" value="1"/>
</dbReference>
<protein>
    <submittedName>
        <fullName evidence="2">DUF3995 domain-containing protein</fullName>
    </submittedName>
</protein>
<feature type="transmembrane region" description="Helical" evidence="1">
    <location>
        <begin position="20"/>
        <end position="40"/>
    </location>
</feature>
<evidence type="ECO:0000256" key="1">
    <source>
        <dbReference type="SAM" id="Phobius"/>
    </source>
</evidence>
<sequence>MAAAFDAVDPVRRLRAGRALAALFAVDGLVHLYWATGLTWPAPGERALSLAVLGTVVSFAPRVVLPLAVLGLVASAALYARGRGRGGWFAAAAAWAVTAGLLARGLLGLVWASGIVDASAGPAFHWLNLLLYTPLCLFFAALAATRLLPPTLGAS</sequence>
<organism evidence="2 3">
    <name type="scientific">Streptomyces bambusae</name>
    <dbReference type="NCBI Taxonomy" id="1550616"/>
    <lineage>
        <taxon>Bacteria</taxon>
        <taxon>Bacillati</taxon>
        <taxon>Actinomycetota</taxon>
        <taxon>Actinomycetes</taxon>
        <taxon>Kitasatosporales</taxon>
        <taxon>Streptomycetaceae</taxon>
        <taxon>Streptomyces</taxon>
    </lineage>
</organism>
<dbReference type="InterPro" id="IPR025058">
    <property type="entry name" value="DUF3995"/>
</dbReference>
<keyword evidence="1" id="KW-1133">Transmembrane helix</keyword>
<name>A0ABS6Z1T9_9ACTN</name>
<comment type="caution">
    <text evidence="2">The sequence shown here is derived from an EMBL/GenBank/DDBJ whole genome shotgun (WGS) entry which is preliminary data.</text>
</comment>
<proteinExistence type="predicted"/>
<feature type="transmembrane region" description="Helical" evidence="1">
    <location>
        <begin position="60"/>
        <end position="80"/>
    </location>
</feature>
<reference evidence="2 3" key="1">
    <citation type="submission" date="2019-12" db="EMBL/GenBank/DDBJ databases">
        <title>Genome sequence of Streptomyces bambusae.</title>
        <authorList>
            <person name="Bansal K."/>
            <person name="Choksket S."/>
            <person name="Korpole S."/>
            <person name="Patil P.B."/>
        </authorList>
    </citation>
    <scope>NUCLEOTIDE SEQUENCE [LARGE SCALE GENOMIC DNA]</scope>
    <source>
        <strain evidence="2 3">SK60</strain>
    </source>
</reference>
<evidence type="ECO:0000313" key="2">
    <source>
        <dbReference type="EMBL" id="MBW5481708.1"/>
    </source>
</evidence>
<gene>
    <name evidence="2" type="ORF">GPJ59_07380</name>
</gene>
<accession>A0ABS6Z1T9</accession>
<keyword evidence="1" id="KW-0472">Membrane</keyword>